<accession>A0A671MD19</accession>
<keyword evidence="3" id="KW-1185">Reference proteome</keyword>
<dbReference type="Pfam" id="PF17919">
    <property type="entry name" value="RT_RNaseH_2"/>
    <property type="match status" value="1"/>
</dbReference>
<dbReference type="Proteomes" id="UP000472260">
    <property type="component" value="Unassembled WGS sequence"/>
</dbReference>
<evidence type="ECO:0000313" key="2">
    <source>
        <dbReference type="Ensembl" id="ENSSANP00000031029.1"/>
    </source>
</evidence>
<protein>
    <recommendedName>
        <fullName evidence="1">Reverse transcriptase/retrotransposon-derived protein RNase H-like domain-containing protein</fullName>
    </recommendedName>
</protein>
<dbReference type="InterPro" id="IPR051320">
    <property type="entry name" value="Viral_Replic_Matur_Polypro"/>
</dbReference>
<dbReference type="Ensembl" id="ENSSANT00000033036.1">
    <property type="protein sequence ID" value="ENSSANP00000031029.1"/>
    <property type="gene ID" value="ENSSANG00000015866.1"/>
</dbReference>
<name>A0A671MD19_9TELE</name>
<reference evidence="2" key="1">
    <citation type="submission" date="2025-08" db="UniProtKB">
        <authorList>
            <consortium name="Ensembl"/>
        </authorList>
    </citation>
    <scope>IDENTIFICATION</scope>
</reference>
<dbReference type="InterPro" id="IPR041577">
    <property type="entry name" value="RT_RNaseH_2"/>
</dbReference>
<evidence type="ECO:0000313" key="3">
    <source>
        <dbReference type="Proteomes" id="UP000472260"/>
    </source>
</evidence>
<reference evidence="2" key="2">
    <citation type="submission" date="2025-09" db="UniProtKB">
        <authorList>
            <consortium name="Ensembl"/>
        </authorList>
    </citation>
    <scope>IDENTIFICATION</scope>
</reference>
<dbReference type="Gene3D" id="3.30.70.270">
    <property type="match status" value="1"/>
</dbReference>
<dbReference type="PANTHER" id="PTHR33064:SF37">
    <property type="entry name" value="RIBONUCLEASE H"/>
    <property type="match status" value="1"/>
</dbReference>
<feature type="domain" description="Reverse transcriptase/retrotransposon-derived protein RNase H-like" evidence="1">
    <location>
        <begin position="21"/>
        <end position="114"/>
    </location>
</feature>
<dbReference type="InterPro" id="IPR043128">
    <property type="entry name" value="Rev_trsase/Diguanyl_cyclase"/>
</dbReference>
<evidence type="ECO:0000259" key="1">
    <source>
        <dbReference type="Pfam" id="PF17919"/>
    </source>
</evidence>
<proteinExistence type="predicted"/>
<dbReference type="AlphaFoldDB" id="A0A671MD19"/>
<dbReference type="Gene3D" id="3.10.20.370">
    <property type="match status" value="1"/>
</dbReference>
<dbReference type="InterPro" id="IPR043502">
    <property type="entry name" value="DNA/RNA_pol_sf"/>
</dbReference>
<organism evidence="2 3">
    <name type="scientific">Sinocyclocheilus anshuiensis</name>
    <dbReference type="NCBI Taxonomy" id="1608454"/>
    <lineage>
        <taxon>Eukaryota</taxon>
        <taxon>Metazoa</taxon>
        <taxon>Chordata</taxon>
        <taxon>Craniata</taxon>
        <taxon>Vertebrata</taxon>
        <taxon>Euteleostomi</taxon>
        <taxon>Actinopterygii</taxon>
        <taxon>Neopterygii</taxon>
        <taxon>Teleostei</taxon>
        <taxon>Ostariophysi</taxon>
        <taxon>Cypriniformes</taxon>
        <taxon>Cyprinidae</taxon>
        <taxon>Cyprininae</taxon>
        <taxon>Sinocyclocheilus</taxon>
    </lineage>
</organism>
<dbReference type="PANTHER" id="PTHR33064">
    <property type="entry name" value="POL PROTEIN"/>
    <property type="match status" value="1"/>
</dbReference>
<sequence>KLQHLRNLIDHKALPNTPLHWTDEAEVHFNALKQAITTAPALGLPDYRKVFHLHAQETEVVAIGVLLQQNGPTYRPVAYLSKKLDNVASGMPACLHAVAAAALIVQMVEKIVLSHCTRHTK</sequence>
<dbReference type="SUPFAM" id="SSF56672">
    <property type="entry name" value="DNA/RNA polymerases"/>
    <property type="match status" value="1"/>
</dbReference>